<reference evidence="3" key="1">
    <citation type="submission" date="2014-11" db="EMBL/GenBank/DDBJ databases">
        <authorList>
            <person name="Otto D Thomas"/>
            <person name="Naeem Raeece"/>
        </authorList>
    </citation>
    <scope>NUCLEOTIDE SEQUENCE</scope>
</reference>
<dbReference type="Gene3D" id="3.10.20.370">
    <property type="match status" value="1"/>
</dbReference>
<name>A0A0G4HDP6_9ALVE</name>
<dbReference type="PANTHER" id="PTHR37984:SF5">
    <property type="entry name" value="PROTEIN NYNRIN-LIKE"/>
    <property type="match status" value="1"/>
</dbReference>
<dbReference type="Pfam" id="PF00078">
    <property type="entry name" value="RVT_1"/>
    <property type="match status" value="1"/>
</dbReference>
<evidence type="ECO:0000256" key="1">
    <source>
        <dbReference type="ARBA" id="ARBA00023268"/>
    </source>
</evidence>
<dbReference type="InterPro" id="IPR041577">
    <property type="entry name" value="RT_RNaseH_2"/>
</dbReference>
<keyword evidence="1" id="KW-0511">Multifunctional enzyme</keyword>
<evidence type="ECO:0000313" key="3">
    <source>
        <dbReference type="EMBL" id="CEM41918.1"/>
    </source>
</evidence>
<gene>
    <name evidence="3" type="ORF">Cvel_26370</name>
</gene>
<accession>A0A0G4HDP6</accession>
<evidence type="ECO:0000259" key="2">
    <source>
        <dbReference type="PROSITE" id="PS50878"/>
    </source>
</evidence>
<sequence>MNLVLACLSRDLALVYVDDIIVFSRFHDEHIQDLREVLSLVRKANLKLKLEKAQIAMTEVEYLGYTVLEKGVRPSKKNIQKILQWKPPQDRKELRSFLYLCSYYRHFTAGFAHLSFPLFQILLPADEQGRPVPFVWNGEREEIFGELKERLTTLPILGFPDMSLPFRVKPDACEVSVGGVLTQIQREREVVITYVSRGLSVAEKNYSPTEREALGAAYVITDHKLNLAISDRKVANKRVHNWALELQEYGLTFVHKAGKEYVDADAVSRQPQPPPSLPVSIDSGVPLYHHCNQPADGSKEI</sequence>
<proteinExistence type="predicted"/>
<dbReference type="PANTHER" id="PTHR37984">
    <property type="entry name" value="PROTEIN CBG26694"/>
    <property type="match status" value="1"/>
</dbReference>
<dbReference type="InterPro" id="IPR000477">
    <property type="entry name" value="RT_dom"/>
</dbReference>
<dbReference type="AlphaFoldDB" id="A0A0G4HDP6"/>
<dbReference type="PROSITE" id="PS50878">
    <property type="entry name" value="RT_POL"/>
    <property type="match status" value="1"/>
</dbReference>
<dbReference type="EMBL" id="CDMZ01002337">
    <property type="protein sequence ID" value="CEM41918.1"/>
    <property type="molecule type" value="Genomic_DNA"/>
</dbReference>
<organism evidence="3">
    <name type="scientific">Chromera velia CCMP2878</name>
    <dbReference type="NCBI Taxonomy" id="1169474"/>
    <lineage>
        <taxon>Eukaryota</taxon>
        <taxon>Sar</taxon>
        <taxon>Alveolata</taxon>
        <taxon>Colpodellida</taxon>
        <taxon>Chromeraceae</taxon>
        <taxon>Chromera</taxon>
    </lineage>
</organism>
<feature type="domain" description="Reverse transcriptase" evidence="2">
    <location>
        <begin position="1"/>
        <end position="67"/>
    </location>
</feature>
<dbReference type="PhylomeDB" id="A0A0G4HDP6"/>
<protein>
    <recommendedName>
        <fullName evidence="2">Reverse transcriptase domain-containing protein</fullName>
    </recommendedName>
</protein>
<dbReference type="InterPro" id="IPR043128">
    <property type="entry name" value="Rev_trsase/Diguanyl_cyclase"/>
</dbReference>
<dbReference type="InterPro" id="IPR050951">
    <property type="entry name" value="Retrovirus_Pol_polyprotein"/>
</dbReference>
<dbReference type="GO" id="GO:0003824">
    <property type="term" value="F:catalytic activity"/>
    <property type="evidence" value="ECO:0007669"/>
    <property type="project" value="UniProtKB-KW"/>
</dbReference>
<dbReference type="Gene3D" id="3.30.70.270">
    <property type="match status" value="2"/>
</dbReference>
<dbReference type="Pfam" id="PF17919">
    <property type="entry name" value="RT_RNaseH_2"/>
    <property type="match status" value="1"/>
</dbReference>
<dbReference type="VEuPathDB" id="CryptoDB:Cvel_26370"/>
<dbReference type="InterPro" id="IPR043502">
    <property type="entry name" value="DNA/RNA_pol_sf"/>
</dbReference>
<dbReference type="SUPFAM" id="SSF56672">
    <property type="entry name" value="DNA/RNA polymerases"/>
    <property type="match status" value="1"/>
</dbReference>